<feature type="coiled-coil region" evidence="9">
    <location>
        <begin position="360"/>
        <end position="391"/>
    </location>
</feature>
<evidence type="ECO:0000256" key="3">
    <source>
        <dbReference type="ARBA" id="ARBA00022475"/>
    </source>
</evidence>
<dbReference type="GO" id="GO:0005737">
    <property type="term" value="C:cytoplasm"/>
    <property type="evidence" value="ECO:0007669"/>
    <property type="project" value="TreeGrafter"/>
</dbReference>
<evidence type="ECO:0000256" key="7">
    <source>
        <dbReference type="ARBA" id="ARBA00023235"/>
    </source>
</evidence>
<evidence type="ECO:0000259" key="11">
    <source>
        <dbReference type="PROSITE" id="PS52040"/>
    </source>
</evidence>
<evidence type="ECO:0000256" key="4">
    <source>
        <dbReference type="ARBA" id="ARBA00023029"/>
    </source>
</evidence>
<dbReference type="GO" id="GO:0003677">
    <property type="term" value="F:DNA binding"/>
    <property type="evidence" value="ECO:0007669"/>
    <property type="project" value="UniProtKB-UniRule"/>
</dbReference>
<keyword evidence="5 8" id="KW-0238">DNA-binding</keyword>
<evidence type="ECO:0000256" key="9">
    <source>
        <dbReference type="SAM" id="Coils"/>
    </source>
</evidence>
<dbReference type="InterPro" id="IPR050220">
    <property type="entry name" value="Type_II_DNA_Topoisomerases"/>
</dbReference>
<evidence type="ECO:0000313" key="13">
    <source>
        <dbReference type="Proteomes" id="UP000251197"/>
    </source>
</evidence>
<dbReference type="SUPFAM" id="SSF101904">
    <property type="entry name" value="GyrA/ParC C-terminal domain-like"/>
    <property type="match status" value="1"/>
</dbReference>
<dbReference type="Gene3D" id="1.10.268.10">
    <property type="entry name" value="Topoisomerase, domain 3"/>
    <property type="match status" value="1"/>
</dbReference>
<dbReference type="GO" id="GO:0007059">
    <property type="term" value="P:chromosome segregation"/>
    <property type="evidence" value="ECO:0007669"/>
    <property type="project" value="TreeGrafter"/>
</dbReference>
<keyword evidence="6" id="KW-0472">Membrane</keyword>
<dbReference type="NCBIfam" id="TIGR01062">
    <property type="entry name" value="parC_Gneg"/>
    <property type="match status" value="1"/>
</dbReference>
<evidence type="ECO:0000256" key="1">
    <source>
        <dbReference type="ARBA" id="ARBA00000185"/>
    </source>
</evidence>
<gene>
    <name evidence="12" type="primary">parC_2</name>
    <name evidence="12" type="ORF">NCTC12120_03347</name>
</gene>
<dbReference type="PROSITE" id="PS52040">
    <property type="entry name" value="TOPO_IIA"/>
    <property type="match status" value="1"/>
</dbReference>
<feature type="domain" description="Topo IIA-type catalytic" evidence="11">
    <location>
        <begin position="1"/>
        <end position="428"/>
    </location>
</feature>
<dbReference type="EMBL" id="UAVU01000003">
    <property type="protein sequence ID" value="SQA99428.1"/>
    <property type="molecule type" value="Genomic_DNA"/>
</dbReference>
<dbReference type="SUPFAM" id="SSF56719">
    <property type="entry name" value="Type II DNA topoisomerase"/>
    <property type="match status" value="1"/>
</dbReference>
<dbReference type="InterPro" id="IPR013760">
    <property type="entry name" value="Topo_IIA-like_dom_sf"/>
</dbReference>
<keyword evidence="4 8" id="KW-0799">Topoisomerase</keyword>
<comment type="catalytic activity">
    <reaction evidence="1 8">
        <text>ATP-dependent breakage, passage and rejoining of double-stranded DNA.</text>
        <dbReference type="EC" id="5.6.2.2"/>
    </reaction>
</comment>
<protein>
    <recommendedName>
        <fullName evidence="2">DNA topoisomerase (ATP-hydrolyzing)</fullName>
        <ecNumber evidence="2">5.6.2.2</ecNumber>
    </recommendedName>
</protein>
<accession>A0A2X2T4W8</accession>
<organism evidence="12 13">
    <name type="scientific">Cedecea neteri</name>
    <dbReference type="NCBI Taxonomy" id="158822"/>
    <lineage>
        <taxon>Bacteria</taxon>
        <taxon>Pseudomonadati</taxon>
        <taxon>Pseudomonadota</taxon>
        <taxon>Gammaproteobacteria</taxon>
        <taxon>Enterobacterales</taxon>
        <taxon>Enterobacteriaceae</taxon>
        <taxon>Cedecea</taxon>
    </lineage>
</organism>
<dbReference type="SMART" id="SM00434">
    <property type="entry name" value="TOP4c"/>
    <property type="match status" value="1"/>
</dbReference>
<proteinExistence type="predicted"/>
<dbReference type="PANTHER" id="PTHR43493">
    <property type="entry name" value="DNA GYRASE/TOPOISOMERASE SUBUNIT A"/>
    <property type="match status" value="1"/>
</dbReference>
<evidence type="ECO:0000256" key="2">
    <source>
        <dbReference type="ARBA" id="ARBA00012895"/>
    </source>
</evidence>
<dbReference type="InterPro" id="IPR006691">
    <property type="entry name" value="GyrA/parC_rep"/>
</dbReference>
<dbReference type="InterPro" id="IPR002205">
    <property type="entry name" value="Topo_IIA_dom_A"/>
</dbReference>
<feature type="active site" description="O-(5'-phospho-DNA)-tyrosine intermediate" evidence="8">
    <location>
        <position position="54"/>
    </location>
</feature>
<dbReference type="CDD" id="cd00187">
    <property type="entry name" value="TOP4c"/>
    <property type="match status" value="1"/>
</dbReference>
<dbReference type="NCBIfam" id="NF004044">
    <property type="entry name" value="PRK05561.1"/>
    <property type="match status" value="1"/>
</dbReference>
<dbReference type="FunFam" id="3.30.1360.40:FF:000005">
    <property type="entry name" value="DNA topoisomerase 4 subunit A"/>
    <property type="match status" value="1"/>
</dbReference>
<dbReference type="STRING" id="158822.LH23_02165"/>
<evidence type="ECO:0000256" key="5">
    <source>
        <dbReference type="ARBA" id="ARBA00023125"/>
    </source>
</evidence>
<dbReference type="PANTHER" id="PTHR43493:SF1">
    <property type="entry name" value="DNA TOPOISOMERASE 4 SUBUNIT A"/>
    <property type="match status" value="1"/>
</dbReference>
<dbReference type="Gene3D" id="3.30.1360.40">
    <property type="match status" value="1"/>
</dbReference>
<name>A0A2X2T4W8_9ENTR</name>
<dbReference type="GO" id="GO:0005524">
    <property type="term" value="F:ATP binding"/>
    <property type="evidence" value="ECO:0007669"/>
    <property type="project" value="InterPro"/>
</dbReference>
<evidence type="ECO:0000256" key="8">
    <source>
        <dbReference type="PROSITE-ProRule" id="PRU01384"/>
    </source>
</evidence>
<dbReference type="InterPro" id="IPR013758">
    <property type="entry name" value="Topo_IIA_A/C_ab"/>
</dbReference>
<evidence type="ECO:0000256" key="10">
    <source>
        <dbReference type="SAM" id="MobiDB-lite"/>
    </source>
</evidence>
<dbReference type="Pfam" id="PF00521">
    <property type="entry name" value="DNA_topoisoIV"/>
    <property type="match status" value="1"/>
</dbReference>
<dbReference type="EC" id="5.6.2.2" evidence="2"/>
<dbReference type="GO" id="GO:0006265">
    <property type="term" value="P:DNA topological change"/>
    <property type="evidence" value="ECO:0007669"/>
    <property type="project" value="UniProtKB-UniRule"/>
</dbReference>
<dbReference type="GO" id="GO:0003918">
    <property type="term" value="F:DNA topoisomerase type II (double strand cut, ATP-hydrolyzing) activity"/>
    <property type="evidence" value="ECO:0007669"/>
    <property type="project" value="UniProtKB-EC"/>
</dbReference>
<dbReference type="Pfam" id="PF03989">
    <property type="entry name" value="DNA_gyraseA_C"/>
    <property type="match status" value="2"/>
</dbReference>
<dbReference type="Proteomes" id="UP000251197">
    <property type="component" value="Unassembled WGS sequence"/>
</dbReference>
<reference evidence="12 13" key="1">
    <citation type="submission" date="2018-06" db="EMBL/GenBank/DDBJ databases">
        <authorList>
            <consortium name="Pathogen Informatics"/>
            <person name="Doyle S."/>
        </authorList>
    </citation>
    <scope>NUCLEOTIDE SEQUENCE [LARGE SCALE GENOMIC DNA]</scope>
    <source>
        <strain evidence="12 13">NCTC12120</strain>
    </source>
</reference>
<keyword evidence="9" id="KW-0175">Coiled coil</keyword>
<dbReference type="FunFam" id="1.10.268.10:FF:000001">
    <property type="entry name" value="DNA gyrase subunit A"/>
    <property type="match status" value="1"/>
</dbReference>
<keyword evidence="7 8" id="KW-0413">Isomerase</keyword>
<sequence length="686" mass="76244">MGDVLGKYHPHGDSACYEAMVLMAQPFSYRYPLVDGQGNWGAPDDPKSFAAMRYTESRLSKYAELLLSELGQGTVDYIPNFDGTLQEPKMLPARLPNILLNGTTGIAVGMATDIPPHNLREVAQAAITLIDQPKTTLESLLDIVHGPDYPTEAEIITPREDIRKIYQNGRGSVRMRAVWRKEDGDVVITALPHQVSGARVLEQIANQMRAKKLPMVEDLRDESNHENPTRLVIVPRSNRVDVEQVMNHLFATTDLEKSYRVNLNMIGLDGRPAVKNLLEILSEWLVYRRDTVRRRLNYRLEKVLKRLHILEGLLVAFLNIDEVIHIIRSEDEPKPVLMSRFDISETQAEAILELKLRHLAKLEEMKIRGEQDELEKERDRLQGILASERKMDTLLKKELQSDADTYGDARRSPLHERGEAKAMSEHDMVPSEPVTIVLSQMGWVRSAKGHDIDAPGLSYKAGDSYLGSAKGKSNQPVAFIDSTGRSYALDPITLPSARGQGEPLTGKLTPPPGATVDYVLMAADDQKLLMASDAGYGFVCTFNDVVSRNRAGKTLISLPDNARVLAPLEIHSADDMLLAITAAGRMLMFPVSDLPELSKGKGNKIISIPAAEAAKGEDKLAHLFILPPQSTLTLHVGKRKIKLRPEELQKITGERGRRGTLMRGLQRIDRVDVDSPMRAGAGDSEE</sequence>
<dbReference type="FunFam" id="2.120.10.90:FF:000003">
    <property type="entry name" value="DNA topoisomerase 4 subunit A"/>
    <property type="match status" value="1"/>
</dbReference>
<dbReference type="Gene3D" id="2.120.10.90">
    <property type="entry name" value="DNA gyrase/topoisomerase IV, subunit A, C-terminal"/>
    <property type="match status" value="1"/>
</dbReference>
<dbReference type="Gene3D" id="3.90.199.10">
    <property type="entry name" value="Topoisomerase II, domain 5"/>
    <property type="match status" value="1"/>
</dbReference>
<keyword evidence="3" id="KW-1003">Cell membrane</keyword>
<dbReference type="InterPro" id="IPR035516">
    <property type="entry name" value="Gyrase/topoIV_suA_C"/>
</dbReference>
<dbReference type="InterPro" id="IPR013757">
    <property type="entry name" value="Topo_IIA_A_a_sf"/>
</dbReference>
<feature type="region of interest" description="Disordered" evidence="10">
    <location>
        <begin position="405"/>
        <end position="428"/>
    </location>
</feature>
<dbReference type="AlphaFoldDB" id="A0A2X2T4W8"/>
<feature type="compositionally biased region" description="Basic and acidic residues" evidence="10">
    <location>
        <begin position="407"/>
        <end position="428"/>
    </location>
</feature>
<dbReference type="GO" id="GO:0009330">
    <property type="term" value="C:DNA topoisomerase type II (double strand cut, ATP-hydrolyzing) complex"/>
    <property type="evidence" value="ECO:0007669"/>
    <property type="project" value="TreeGrafter"/>
</dbReference>
<evidence type="ECO:0000313" key="12">
    <source>
        <dbReference type="EMBL" id="SQA99428.1"/>
    </source>
</evidence>
<evidence type="ECO:0000256" key="6">
    <source>
        <dbReference type="ARBA" id="ARBA00023136"/>
    </source>
</evidence>